<organism evidence="9 10">
    <name type="scientific">Flavobacterium supellecticarium</name>
    <dbReference type="NCBI Taxonomy" id="2565924"/>
    <lineage>
        <taxon>Bacteria</taxon>
        <taxon>Pseudomonadati</taxon>
        <taxon>Bacteroidota</taxon>
        <taxon>Flavobacteriia</taxon>
        <taxon>Flavobacteriales</taxon>
        <taxon>Flavobacteriaceae</taxon>
        <taxon>Flavobacterium</taxon>
    </lineage>
</organism>
<dbReference type="PRINTS" id="PR00344">
    <property type="entry name" value="BCTRLSENSOR"/>
</dbReference>
<dbReference type="CDD" id="cd00075">
    <property type="entry name" value="HATPase"/>
    <property type="match status" value="1"/>
</dbReference>
<name>A0A4S3ZT16_9FLAO</name>
<dbReference type="InterPro" id="IPR003661">
    <property type="entry name" value="HisK_dim/P_dom"/>
</dbReference>
<protein>
    <recommendedName>
        <fullName evidence="2">histidine kinase</fullName>
        <ecNumber evidence="2">2.7.13.3</ecNumber>
    </recommendedName>
</protein>
<dbReference type="RefSeq" id="WP_136403822.1">
    <property type="nucleotide sequence ID" value="NZ_SSNZ01000007.1"/>
</dbReference>
<dbReference type="GO" id="GO:0004721">
    <property type="term" value="F:phosphoprotein phosphatase activity"/>
    <property type="evidence" value="ECO:0007669"/>
    <property type="project" value="TreeGrafter"/>
</dbReference>
<dbReference type="PANTHER" id="PTHR45453">
    <property type="entry name" value="PHOSPHATE REGULON SENSOR PROTEIN PHOR"/>
    <property type="match status" value="1"/>
</dbReference>
<dbReference type="Pfam" id="PF00512">
    <property type="entry name" value="HisKA"/>
    <property type="match status" value="1"/>
</dbReference>
<keyword evidence="6" id="KW-0902">Two-component regulatory system</keyword>
<comment type="caution">
    <text evidence="9">The sequence shown here is derived from an EMBL/GenBank/DDBJ whole genome shotgun (WGS) entry which is preliminary data.</text>
</comment>
<keyword evidence="7" id="KW-0472">Membrane</keyword>
<dbReference type="Gene3D" id="1.10.287.130">
    <property type="match status" value="1"/>
</dbReference>
<dbReference type="InterPro" id="IPR004358">
    <property type="entry name" value="Sig_transdc_His_kin-like_C"/>
</dbReference>
<dbReference type="GO" id="GO:0000155">
    <property type="term" value="F:phosphorelay sensor kinase activity"/>
    <property type="evidence" value="ECO:0007669"/>
    <property type="project" value="InterPro"/>
</dbReference>
<feature type="transmembrane region" description="Helical" evidence="7">
    <location>
        <begin position="143"/>
        <end position="168"/>
    </location>
</feature>
<evidence type="ECO:0000256" key="3">
    <source>
        <dbReference type="ARBA" id="ARBA00022553"/>
    </source>
</evidence>
<dbReference type="OrthoDB" id="1522504at2"/>
<reference evidence="9 10" key="1">
    <citation type="submission" date="2019-04" db="EMBL/GenBank/DDBJ databases">
        <title>Flavobacterium sp. nov. isolated from construction timber.</title>
        <authorList>
            <person name="Lin S.-Y."/>
            <person name="Chang C.-T."/>
            <person name="Young C.-C."/>
        </authorList>
    </citation>
    <scope>NUCLEOTIDE SEQUENCE [LARGE SCALE GENOMIC DNA]</scope>
    <source>
        <strain evidence="9 10">CC-CTC003</strain>
    </source>
</reference>
<keyword evidence="7" id="KW-0812">Transmembrane</keyword>
<dbReference type="InterPro" id="IPR005467">
    <property type="entry name" value="His_kinase_dom"/>
</dbReference>
<evidence type="ECO:0000256" key="2">
    <source>
        <dbReference type="ARBA" id="ARBA00012438"/>
    </source>
</evidence>
<evidence type="ECO:0000256" key="5">
    <source>
        <dbReference type="ARBA" id="ARBA00022777"/>
    </source>
</evidence>
<feature type="domain" description="Histidine kinase" evidence="8">
    <location>
        <begin position="231"/>
        <end position="442"/>
    </location>
</feature>
<evidence type="ECO:0000256" key="6">
    <source>
        <dbReference type="ARBA" id="ARBA00023012"/>
    </source>
</evidence>
<dbReference type="Proteomes" id="UP000307507">
    <property type="component" value="Unassembled WGS sequence"/>
</dbReference>
<dbReference type="GO" id="GO:0005886">
    <property type="term" value="C:plasma membrane"/>
    <property type="evidence" value="ECO:0007669"/>
    <property type="project" value="TreeGrafter"/>
</dbReference>
<dbReference type="EC" id="2.7.13.3" evidence="2"/>
<gene>
    <name evidence="9" type="ORF">E6C50_13845</name>
</gene>
<keyword evidence="10" id="KW-1185">Reference proteome</keyword>
<evidence type="ECO:0000259" key="8">
    <source>
        <dbReference type="PROSITE" id="PS50109"/>
    </source>
</evidence>
<dbReference type="SUPFAM" id="SSF55874">
    <property type="entry name" value="ATPase domain of HSP90 chaperone/DNA topoisomerase II/histidine kinase"/>
    <property type="match status" value="1"/>
</dbReference>
<dbReference type="Pfam" id="PF02518">
    <property type="entry name" value="HATPase_c"/>
    <property type="match status" value="1"/>
</dbReference>
<keyword evidence="4" id="KW-0808">Transferase</keyword>
<evidence type="ECO:0000313" key="9">
    <source>
        <dbReference type="EMBL" id="THF48829.1"/>
    </source>
</evidence>
<dbReference type="InterPro" id="IPR050351">
    <property type="entry name" value="BphY/WalK/GraS-like"/>
</dbReference>
<dbReference type="Gene3D" id="3.30.565.10">
    <property type="entry name" value="Histidine kinase-like ATPase, C-terminal domain"/>
    <property type="match status" value="1"/>
</dbReference>
<keyword evidence="3" id="KW-0597">Phosphoprotein</keyword>
<dbReference type="SUPFAM" id="SSF47384">
    <property type="entry name" value="Homodimeric domain of signal transducing histidine kinase"/>
    <property type="match status" value="1"/>
</dbReference>
<dbReference type="AlphaFoldDB" id="A0A4S3ZT16"/>
<dbReference type="InterPro" id="IPR036097">
    <property type="entry name" value="HisK_dim/P_sf"/>
</dbReference>
<keyword evidence="5 9" id="KW-0418">Kinase</keyword>
<dbReference type="PROSITE" id="PS50109">
    <property type="entry name" value="HIS_KIN"/>
    <property type="match status" value="1"/>
</dbReference>
<sequence length="445" mass="51970">MKFKHQVAVFSILTRIVLIVVLWFVLPVLVEKVVFRHITTSLLEKKEKFIRNLDNEEITNFLSDNSMDDTYASFSKLHSEFLQLSRLPDNQLVKQHTVFVTEPRIIEKEENEYRILQYFFKYGGKSYLLEIGNNLAQVKDLYFVIRFFTVAVLIGLVVLTFLLEAFYIDYLLRPFYKIIDLKIRHIDNPETYNKTVIQTHSDDFKELDLALNQMMERMQDVIRKEKQFIANVSHELLTPIAILKNRFENLLQNDSINDEGQEKIVSSLRTLDNLKKIINNLLLISKIEHHKFLSDETIVLRELLDELLEELDDRIKDREITVVSELQHDYRFMGNRTLMHILLFNLLGNAIKYNRKAGRIVLADGFKNGMYWLSVTDTGQGIPADQMETLFDRFTRINLQVEGQGLGLAIANSISRFHNCSIEVHSVVDEGSTFTIRFQSPEKAN</sequence>
<evidence type="ECO:0000256" key="4">
    <source>
        <dbReference type="ARBA" id="ARBA00022679"/>
    </source>
</evidence>
<dbReference type="GO" id="GO:0016036">
    <property type="term" value="P:cellular response to phosphate starvation"/>
    <property type="evidence" value="ECO:0007669"/>
    <property type="project" value="TreeGrafter"/>
</dbReference>
<dbReference type="SMART" id="SM00387">
    <property type="entry name" value="HATPase_c"/>
    <property type="match status" value="1"/>
</dbReference>
<dbReference type="CDD" id="cd00082">
    <property type="entry name" value="HisKA"/>
    <property type="match status" value="1"/>
</dbReference>
<evidence type="ECO:0000256" key="7">
    <source>
        <dbReference type="SAM" id="Phobius"/>
    </source>
</evidence>
<feature type="transmembrane region" description="Helical" evidence="7">
    <location>
        <begin position="7"/>
        <end position="26"/>
    </location>
</feature>
<dbReference type="PANTHER" id="PTHR45453:SF1">
    <property type="entry name" value="PHOSPHATE REGULON SENSOR PROTEIN PHOR"/>
    <property type="match status" value="1"/>
</dbReference>
<dbReference type="InterPro" id="IPR003594">
    <property type="entry name" value="HATPase_dom"/>
</dbReference>
<evidence type="ECO:0000313" key="10">
    <source>
        <dbReference type="Proteomes" id="UP000307507"/>
    </source>
</evidence>
<comment type="catalytic activity">
    <reaction evidence="1">
        <text>ATP + protein L-histidine = ADP + protein N-phospho-L-histidine.</text>
        <dbReference type="EC" id="2.7.13.3"/>
    </reaction>
</comment>
<proteinExistence type="predicted"/>
<dbReference type="InterPro" id="IPR036890">
    <property type="entry name" value="HATPase_C_sf"/>
</dbReference>
<accession>A0A4S3ZT16</accession>
<dbReference type="EMBL" id="SSNZ01000007">
    <property type="protein sequence ID" value="THF48829.1"/>
    <property type="molecule type" value="Genomic_DNA"/>
</dbReference>
<keyword evidence="7" id="KW-1133">Transmembrane helix</keyword>
<dbReference type="SMART" id="SM00388">
    <property type="entry name" value="HisKA"/>
    <property type="match status" value="1"/>
</dbReference>
<evidence type="ECO:0000256" key="1">
    <source>
        <dbReference type="ARBA" id="ARBA00000085"/>
    </source>
</evidence>